<evidence type="ECO:0000313" key="2">
    <source>
        <dbReference type="Proteomes" id="UP001321486"/>
    </source>
</evidence>
<evidence type="ECO:0000313" key="1">
    <source>
        <dbReference type="EMBL" id="BDZ52650.1"/>
    </source>
</evidence>
<accession>A0ABN6Y9P8</accession>
<gene>
    <name evidence="1" type="ORF">GCM10025867_48910</name>
</gene>
<proteinExistence type="predicted"/>
<keyword evidence="1" id="KW-0614">Plasmid</keyword>
<protein>
    <submittedName>
        <fullName evidence="1">Uncharacterized protein</fullName>
    </submittedName>
</protein>
<geneLocation type="plasmid" evidence="1 2">
    <name>pNBRC108728a</name>
</geneLocation>
<dbReference type="EMBL" id="AP027733">
    <property type="protein sequence ID" value="BDZ52650.1"/>
    <property type="molecule type" value="Genomic_DNA"/>
</dbReference>
<reference evidence="2" key="1">
    <citation type="journal article" date="2019" name="Int. J. Syst. Evol. Microbiol.">
        <title>The Global Catalogue of Microorganisms (GCM) 10K type strain sequencing project: providing services to taxonomists for standard genome sequencing and annotation.</title>
        <authorList>
            <consortium name="The Broad Institute Genomics Platform"/>
            <consortium name="The Broad Institute Genome Sequencing Center for Infectious Disease"/>
            <person name="Wu L."/>
            <person name="Ma J."/>
        </authorList>
    </citation>
    <scope>NUCLEOTIDE SEQUENCE [LARGE SCALE GENOMIC DNA]</scope>
    <source>
        <strain evidence="2">NBRC 108728</strain>
    </source>
</reference>
<dbReference type="RefSeq" id="WP_286346933.1">
    <property type="nucleotide sequence ID" value="NZ_AP027733.1"/>
</dbReference>
<sequence>MTLLAHVGAIRTLADLDRLTRDIEDRDVRIIIGHRLPDGKFETFPFVEVPDADEGYDPSSGPGLVLIGCEE</sequence>
<keyword evidence="2" id="KW-1185">Reference proteome</keyword>
<dbReference type="Proteomes" id="UP001321486">
    <property type="component" value="Plasmid pNBRC108728a"/>
</dbReference>
<name>A0ABN6Y9P8_9MICO</name>
<organism evidence="1 2">
    <name type="scientific">Frondihabitans sucicola</name>
    <dbReference type="NCBI Taxonomy" id="1268041"/>
    <lineage>
        <taxon>Bacteria</taxon>
        <taxon>Bacillati</taxon>
        <taxon>Actinomycetota</taxon>
        <taxon>Actinomycetes</taxon>
        <taxon>Micrococcales</taxon>
        <taxon>Microbacteriaceae</taxon>
        <taxon>Frondihabitans</taxon>
    </lineage>
</organism>